<organism evidence="1 2">
    <name type="scientific">Methanobrevibacter thaueri</name>
    <dbReference type="NCBI Taxonomy" id="190975"/>
    <lineage>
        <taxon>Archaea</taxon>
        <taxon>Methanobacteriati</taxon>
        <taxon>Methanobacteriota</taxon>
        <taxon>Methanomada group</taxon>
        <taxon>Methanobacteria</taxon>
        <taxon>Methanobacteriales</taxon>
        <taxon>Methanobacteriaceae</taxon>
        <taxon>Methanobrevibacter</taxon>
    </lineage>
</organism>
<sequence length="83" mass="10108">MAKKDELDIDEEVRRISRKTNVNIKKAEYSFSKQLERLDKEVDKAVNDKIKLFDQDKELTEKYLSIEYKHDTIDRYREKLKKI</sequence>
<dbReference type="EMBL" id="SUTK01000008">
    <property type="protein sequence ID" value="MBE6501388.1"/>
    <property type="molecule type" value="Genomic_DNA"/>
</dbReference>
<protein>
    <submittedName>
        <fullName evidence="1">Uncharacterized protein</fullName>
    </submittedName>
</protein>
<evidence type="ECO:0000313" key="1">
    <source>
        <dbReference type="EMBL" id="MBE6501388.1"/>
    </source>
</evidence>
<proteinExistence type="predicted"/>
<dbReference type="RefSeq" id="WP_303738500.1">
    <property type="nucleotide sequence ID" value="NZ_SUTK01000008.1"/>
</dbReference>
<evidence type="ECO:0000313" key="2">
    <source>
        <dbReference type="Proteomes" id="UP000783037"/>
    </source>
</evidence>
<dbReference type="Proteomes" id="UP000783037">
    <property type="component" value="Unassembled WGS sequence"/>
</dbReference>
<accession>A0A8T3VFK6</accession>
<comment type="caution">
    <text evidence="1">The sequence shown here is derived from an EMBL/GenBank/DDBJ whole genome shotgun (WGS) entry which is preliminary data.</text>
</comment>
<name>A0A8T3VFK6_9EURY</name>
<reference evidence="1" key="1">
    <citation type="submission" date="2019-04" db="EMBL/GenBank/DDBJ databases">
        <title>Evolution of Biomass-Degrading Anaerobic Consortia Revealed by Metagenomics.</title>
        <authorList>
            <person name="Peng X."/>
        </authorList>
    </citation>
    <scope>NUCLEOTIDE SEQUENCE</scope>
    <source>
        <strain evidence="1">SIG18</strain>
    </source>
</reference>
<dbReference type="AlphaFoldDB" id="A0A8T3VFK6"/>
<gene>
    <name evidence="1" type="ORF">E7Z79_02990</name>
</gene>